<accession>A0A183CAZ3</accession>
<sequence length="362" mass="42250">MSDNPKKVEKRLKEIFICADVLFGVFEFCDPFVLGLKVALISDRFDFLVDAHFNSKKWTLGHLFFHCGKGNGAGIFKFIDHDIERRLSIPQEPLPDNVIGFECLDLSYIDQSVIQFLQRIRSLFDSKRVHLYIGTLSSQKRSWEIILHQIWPLIKDNIFGFFLSPTDLFRLRKFSPTVLRDCAKLRVIDSFHDFPAFPADDSAGASSAQAMAKWLHTPRGDGFPKVLQSRFRLTEMEGLKLEFVNSTHPVKFIICFRICSADIVPFHMKNNLTGVRLELRRSDEGKWLLVRCPTERDDDEWAKWEQEAAKWDWYQWNRIQIHFKDEDIGEELLNTNEGPSGHRSKSSRGRNGFERICIRFRM</sequence>
<keyword evidence="1" id="KW-1185">Reference proteome</keyword>
<dbReference type="Proteomes" id="UP000050741">
    <property type="component" value="Unassembled WGS sequence"/>
</dbReference>
<evidence type="ECO:0000313" key="1">
    <source>
        <dbReference type="Proteomes" id="UP000050741"/>
    </source>
</evidence>
<dbReference type="WBParaSite" id="GPLIN_001004400">
    <property type="protein sequence ID" value="GPLIN_001004400"/>
    <property type="gene ID" value="GPLIN_001004400"/>
</dbReference>
<reference evidence="2" key="2">
    <citation type="submission" date="2016-06" db="UniProtKB">
        <authorList>
            <consortium name="WormBaseParasite"/>
        </authorList>
    </citation>
    <scope>IDENTIFICATION</scope>
</reference>
<proteinExistence type="predicted"/>
<evidence type="ECO:0000313" key="2">
    <source>
        <dbReference type="WBParaSite" id="GPLIN_001004400"/>
    </source>
</evidence>
<protein>
    <submittedName>
        <fullName evidence="2">F-box domain-containing protein</fullName>
    </submittedName>
</protein>
<name>A0A183CAZ3_GLOPA</name>
<reference evidence="1" key="1">
    <citation type="submission" date="2014-05" db="EMBL/GenBank/DDBJ databases">
        <title>The genome and life-stage specific transcriptomes of Globodera pallida elucidate key aspects of plant parasitism by a cyst nematode.</title>
        <authorList>
            <person name="Cotton J.A."/>
            <person name="Lilley C.J."/>
            <person name="Jones L.M."/>
            <person name="Kikuchi T."/>
            <person name="Reid A.J."/>
            <person name="Thorpe P."/>
            <person name="Tsai I.J."/>
            <person name="Beasley H."/>
            <person name="Blok V."/>
            <person name="Cock P.J.A."/>
            <person name="Van den Akker S.E."/>
            <person name="Holroyd N."/>
            <person name="Hunt M."/>
            <person name="Mantelin S."/>
            <person name="Naghra H."/>
            <person name="Pain A."/>
            <person name="Palomares-Rius J.E."/>
            <person name="Zarowiecki M."/>
            <person name="Berriman M."/>
            <person name="Jones J.T."/>
            <person name="Urwin P.E."/>
        </authorList>
    </citation>
    <scope>NUCLEOTIDE SEQUENCE [LARGE SCALE GENOMIC DNA]</scope>
    <source>
        <strain evidence="1">Lindley</strain>
    </source>
</reference>
<organism evidence="1 2">
    <name type="scientific">Globodera pallida</name>
    <name type="common">Potato cyst nematode worm</name>
    <name type="synonym">Heterodera pallida</name>
    <dbReference type="NCBI Taxonomy" id="36090"/>
    <lineage>
        <taxon>Eukaryota</taxon>
        <taxon>Metazoa</taxon>
        <taxon>Ecdysozoa</taxon>
        <taxon>Nematoda</taxon>
        <taxon>Chromadorea</taxon>
        <taxon>Rhabditida</taxon>
        <taxon>Tylenchina</taxon>
        <taxon>Tylenchomorpha</taxon>
        <taxon>Tylenchoidea</taxon>
        <taxon>Heteroderidae</taxon>
        <taxon>Heteroderinae</taxon>
        <taxon>Globodera</taxon>
    </lineage>
</organism>
<dbReference type="AlphaFoldDB" id="A0A183CAZ3"/>